<dbReference type="InterPro" id="IPR003593">
    <property type="entry name" value="AAA+_ATPase"/>
</dbReference>
<accession>A0A378XBD1</accession>
<dbReference type="InterPro" id="IPR041682">
    <property type="entry name" value="AAA_14"/>
</dbReference>
<name>A0A378XBD1_9BURK</name>
<keyword evidence="2" id="KW-0547">Nucleotide-binding</keyword>
<evidence type="ECO:0000313" key="5">
    <source>
        <dbReference type="Proteomes" id="UP000594903"/>
    </source>
</evidence>
<dbReference type="EMBL" id="UGSB01000001">
    <property type="protein sequence ID" value="SUA50787.1"/>
    <property type="molecule type" value="Genomic_DNA"/>
</dbReference>
<dbReference type="InterPro" id="IPR027417">
    <property type="entry name" value="P-loop_NTPase"/>
</dbReference>
<dbReference type="Pfam" id="PF13173">
    <property type="entry name" value="AAA_14"/>
    <property type="match status" value="1"/>
</dbReference>
<dbReference type="OrthoDB" id="9771844at2"/>
<dbReference type="SUPFAM" id="SSF52540">
    <property type="entry name" value="P-loop containing nucleoside triphosphate hydrolases"/>
    <property type="match status" value="1"/>
</dbReference>
<reference evidence="2 5" key="2">
    <citation type="submission" date="2020-12" db="EMBL/GenBank/DDBJ databases">
        <title>FDA dAtabase for Regulatory Grade micrObial Sequences (FDA-ARGOS): Supporting development and validation of Infectious Disease Dx tests.</title>
        <authorList>
            <person name="Sproer C."/>
            <person name="Gronow S."/>
            <person name="Severitt S."/>
            <person name="Schroder I."/>
            <person name="Tallon L."/>
            <person name="Sadzewicz L."/>
            <person name="Zhao X."/>
            <person name="Boylan J."/>
            <person name="Ott S."/>
            <person name="Bowen H."/>
            <person name="Vavikolanu K."/>
            <person name="Mehta A."/>
            <person name="Aluvathingal J."/>
            <person name="Nadendla S."/>
            <person name="Lowell S."/>
            <person name="Myers T."/>
            <person name="Yan Y."/>
            <person name="Sichtig H."/>
        </authorList>
    </citation>
    <scope>NUCLEOTIDE SEQUENCE [LARGE SCALE GENOMIC DNA]</scope>
    <source>
        <strain evidence="2 5">FDAARGOS_872</strain>
    </source>
</reference>
<dbReference type="RefSeq" id="WP_018574613.1">
    <property type="nucleotide sequence ID" value="NZ_CP065725.1"/>
</dbReference>
<feature type="domain" description="AAA+ ATPase" evidence="1">
    <location>
        <begin position="35"/>
        <end position="166"/>
    </location>
</feature>
<keyword evidence="2" id="KW-0067">ATP-binding</keyword>
<keyword evidence="5" id="KW-1185">Reference proteome</keyword>
<organism evidence="3 4">
    <name type="scientific">Oligella ureolytica</name>
    <dbReference type="NCBI Taxonomy" id="90244"/>
    <lineage>
        <taxon>Bacteria</taxon>
        <taxon>Pseudomonadati</taxon>
        <taxon>Pseudomonadota</taxon>
        <taxon>Betaproteobacteria</taxon>
        <taxon>Burkholderiales</taxon>
        <taxon>Alcaligenaceae</taxon>
        <taxon>Oligella</taxon>
    </lineage>
</organism>
<gene>
    <name evidence="2" type="ORF">I6G29_01640</name>
    <name evidence="3" type="ORF">NCTC11997_00375</name>
</gene>
<proteinExistence type="predicted"/>
<evidence type="ECO:0000313" key="2">
    <source>
        <dbReference type="EMBL" id="QPT40353.1"/>
    </source>
</evidence>
<dbReference type="Proteomes" id="UP000254603">
    <property type="component" value="Unassembled WGS sequence"/>
</dbReference>
<protein>
    <submittedName>
        <fullName evidence="2">ATP-binding protein</fullName>
    </submittedName>
</protein>
<sequence length="398" mass="44825">MATLNLATLQKISIQILSRDVPEYKRYLYHQIDFNTRLLGIKGARGAGKSTILLQYAKSRNLASTQVLYVSCDHPAMVGVSLYDLADAFYARGGRLLLVDEIHKADNFSQELKAIYDVFDLQLLFSGSSALQIEYASADLSRRAVVHRLGVLSFREFCELELGQPLPSFSLKEILISHEEIVAQLLAHFRPLEQFTKYLRYGCYPFYQESLVDYPSKLLQVVNLTIDSDLSRIYHIDPSKLDKLKKILYMLCSTDPYELNISKLSASAGVSWPTLQKYLQQMDAGSLIHVVRGGVGMRAVNKPDKLLLDNPNLFQVLCSGSNQGSIRESFFVSQLGLKHQVHYHDRGDFVVDDKWAFEVGGASKTSAQLQGTKGFIAADDIEVGFENKIPLWLFGFLY</sequence>
<evidence type="ECO:0000259" key="1">
    <source>
        <dbReference type="SMART" id="SM00382"/>
    </source>
</evidence>
<dbReference type="SMART" id="SM00382">
    <property type="entry name" value="AAA"/>
    <property type="match status" value="1"/>
</dbReference>
<reference evidence="3 4" key="1">
    <citation type="submission" date="2018-06" db="EMBL/GenBank/DDBJ databases">
        <authorList>
            <consortium name="Pathogen Informatics"/>
            <person name="Doyle S."/>
        </authorList>
    </citation>
    <scope>NUCLEOTIDE SEQUENCE [LARGE SCALE GENOMIC DNA]</scope>
    <source>
        <strain evidence="3 4">NCTC11997</strain>
    </source>
</reference>
<dbReference type="EMBL" id="CP065725">
    <property type="protein sequence ID" value="QPT40353.1"/>
    <property type="molecule type" value="Genomic_DNA"/>
</dbReference>
<evidence type="ECO:0000313" key="4">
    <source>
        <dbReference type="Proteomes" id="UP000254603"/>
    </source>
</evidence>
<dbReference type="GO" id="GO:0005524">
    <property type="term" value="F:ATP binding"/>
    <property type="evidence" value="ECO:0007669"/>
    <property type="project" value="UniProtKB-KW"/>
</dbReference>
<dbReference type="PANTHER" id="PTHR42990:SF1">
    <property type="entry name" value="AAA+ ATPASE DOMAIN-CONTAINING PROTEIN"/>
    <property type="match status" value="1"/>
</dbReference>
<dbReference type="AlphaFoldDB" id="A0A378XBD1"/>
<dbReference type="PANTHER" id="PTHR42990">
    <property type="entry name" value="ATPASE"/>
    <property type="match status" value="1"/>
</dbReference>
<evidence type="ECO:0000313" key="3">
    <source>
        <dbReference type="EMBL" id="SUA50787.1"/>
    </source>
</evidence>
<dbReference type="Proteomes" id="UP000594903">
    <property type="component" value="Chromosome"/>
</dbReference>
<dbReference type="STRING" id="1122619.GCA_000373745_01423"/>